<evidence type="ECO:0000256" key="2">
    <source>
        <dbReference type="ARBA" id="ARBA00023015"/>
    </source>
</evidence>
<dbReference type="AlphaFoldDB" id="A0A6J2YGD1"/>
<dbReference type="InterPro" id="IPR046347">
    <property type="entry name" value="bZIP_sf"/>
</dbReference>
<dbReference type="GO" id="GO:0005634">
    <property type="term" value="C:nucleus"/>
    <property type="evidence" value="ECO:0007669"/>
    <property type="project" value="TreeGrafter"/>
</dbReference>
<protein>
    <recommendedName>
        <fullName evidence="6">X-box-binding protein 1</fullName>
    </recommendedName>
</protein>
<dbReference type="OrthoDB" id="20960at2759"/>
<feature type="domain" description="BZIP" evidence="8">
    <location>
        <begin position="48"/>
        <end position="111"/>
    </location>
</feature>
<dbReference type="GO" id="GO:0000981">
    <property type="term" value="F:DNA-binding transcription factor activity, RNA polymerase II-specific"/>
    <property type="evidence" value="ECO:0007669"/>
    <property type="project" value="TreeGrafter"/>
</dbReference>
<dbReference type="PANTHER" id="PTHR46542:SF1">
    <property type="entry name" value="X-BOX BINDING PROTEIN 1"/>
    <property type="match status" value="1"/>
</dbReference>
<sequence length="248" mass="28386">MMNTGNVLPVPAILNILNDDNNNYIMNENMDGPTQRARKRRLDHLSWEEKIQRKKLKNRVAAQTSRDRKKAKLEQMEGAIQQLFSKNETILAECEQLKLANERLQAENAELKARLQGIEQCHCQNRPVVCKTERGSTESLLRPRGTVMHTAAVLAQQRRRKAALLKVILAACLLYQTSSKSSTQSRSISTPSNSSHRLCSKTLRGISKVLQKKQLNRNTQQMPLDQKIKLGKWWGRHQKSWNPVEVKS</sequence>
<dbReference type="CTD" id="7494"/>
<dbReference type="InParanoid" id="A0A6J2YGD1"/>
<evidence type="ECO:0000256" key="6">
    <source>
        <dbReference type="ARBA" id="ARBA00040165"/>
    </source>
</evidence>
<dbReference type="KEGG" id="soy:115886788"/>
<dbReference type="PANTHER" id="PTHR46542">
    <property type="entry name" value="X-BOX BINDING PROTEIN 1"/>
    <property type="match status" value="1"/>
</dbReference>
<keyword evidence="4" id="KW-0804">Transcription</keyword>
<proteinExistence type="predicted"/>
<gene>
    <name evidence="10" type="primary">LOC115886788</name>
</gene>
<reference evidence="10" key="1">
    <citation type="submission" date="2025-08" db="UniProtKB">
        <authorList>
            <consortium name="RefSeq"/>
        </authorList>
    </citation>
    <scope>IDENTIFICATION</scope>
    <source>
        <tissue evidence="10">Gonads</tissue>
    </source>
</reference>
<keyword evidence="7" id="KW-0175">Coiled coil</keyword>
<dbReference type="CDD" id="cd14691">
    <property type="entry name" value="bZIP_XBP1"/>
    <property type="match status" value="1"/>
</dbReference>
<accession>A0A6J2YGD1</accession>
<dbReference type="InterPro" id="IPR052470">
    <property type="entry name" value="ER_Stress-Reg_TF"/>
</dbReference>
<dbReference type="Gene3D" id="1.20.5.170">
    <property type="match status" value="1"/>
</dbReference>
<dbReference type="GeneID" id="115886788"/>
<dbReference type="RefSeq" id="XP_030761935.1">
    <property type="nucleotide sequence ID" value="XM_030906075.1"/>
</dbReference>
<keyword evidence="9" id="KW-1185">Reference proteome</keyword>
<dbReference type="Proteomes" id="UP000504635">
    <property type="component" value="Unplaced"/>
</dbReference>
<evidence type="ECO:0000313" key="10">
    <source>
        <dbReference type="RefSeq" id="XP_030761935.1"/>
    </source>
</evidence>
<name>A0A6J2YGD1_SITOR</name>
<evidence type="ECO:0000256" key="4">
    <source>
        <dbReference type="ARBA" id="ARBA00023163"/>
    </source>
</evidence>
<evidence type="ECO:0000256" key="1">
    <source>
        <dbReference type="ARBA" id="ARBA00022843"/>
    </source>
</evidence>
<evidence type="ECO:0000259" key="8">
    <source>
        <dbReference type="PROSITE" id="PS50217"/>
    </source>
</evidence>
<keyword evidence="3" id="KW-0238">DNA-binding</keyword>
<evidence type="ECO:0000313" key="9">
    <source>
        <dbReference type="Proteomes" id="UP000504635"/>
    </source>
</evidence>
<organism evidence="9 10">
    <name type="scientific">Sitophilus oryzae</name>
    <name type="common">Rice weevil</name>
    <name type="synonym">Curculio oryzae</name>
    <dbReference type="NCBI Taxonomy" id="7048"/>
    <lineage>
        <taxon>Eukaryota</taxon>
        <taxon>Metazoa</taxon>
        <taxon>Ecdysozoa</taxon>
        <taxon>Arthropoda</taxon>
        <taxon>Hexapoda</taxon>
        <taxon>Insecta</taxon>
        <taxon>Pterygota</taxon>
        <taxon>Neoptera</taxon>
        <taxon>Endopterygota</taxon>
        <taxon>Coleoptera</taxon>
        <taxon>Polyphaga</taxon>
        <taxon>Cucujiformia</taxon>
        <taxon>Curculionidae</taxon>
        <taxon>Dryophthorinae</taxon>
        <taxon>Sitophilus</taxon>
    </lineage>
</organism>
<dbReference type="SMART" id="SM00338">
    <property type="entry name" value="BRLZ"/>
    <property type="match status" value="1"/>
</dbReference>
<dbReference type="Pfam" id="PF07716">
    <property type="entry name" value="bZIP_2"/>
    <property type="match status" value="1"/>
</dbReference>
<keyword evidence="1" id="KW-0832">Ubl conjugation</keyword>
<evidence type="ECO:0000256" key="7">
    <source>
        <dbReference type="SAM" id="Coils"/>
    </source>
</evidence>
<keyword evidence="2" id="KW-0805">Transcription regulation</keyword>
<dbReference type="PROSITE" id="PS00036">
    <property type="entry name" value="BZIP_BASIC"/>
    <property type="match status" value="1"/>
</dbReference>
<dbReference type="InterPro" id="IPR004827">
    <property type="entry name" value="bZIP"/>
</dbReference>
<evidence type="ECO:0000256" key="5">
    <source>
        <dbReference type="ARBA" id="ARBA00023242"/>
    </source>
</evidence>
<evidence type="ECO:0000256" key="3">
    <source>
        <dbReference type="ARBA" id="ARBA00023125"/>
    </source>
</evidence>
<dbReference type="SUPFAM" id="SSF57959">
    <property type="entry name" value="Leucine zipper domain"/>
    <property type="match status" value="1"/>
</dbReference>
<keyword evidence="5" id="KW-0539">Nucleus</keyword>
<feature type="coiled-coil region" evidence="7">
    <location>
        <begin position="66"/>
        <end position="121"/>
    </location>
</feature>
<dbReference type="GO" id="GO:0000977">
    <property type="term" value="F:RNA polymerase II transcription regulatory region sequence-specific DNA binding"/>
    <property type="evidence" value="ECO:0007669"/>
    <property type="project" value="TreeGrafter"/>
</dbReference>
<dbReference type="PROSITE" id="PS50217">
    <property type="entry name" value="BZIP"/>
    <property type="match status" value="1"/>
</dbReference>